<dbReference type="SUPFAM" id="SSF51905">
    <property type="entry name" value="FAD/NAD(P)-binding domain"/>
    <property type="match status" value="2"/>
</dbReference>
<evidence type="ECO:0000256" key="4">
    <source>
        <dbReference type="ARBA" id="ARBA00023002"/>
    </source>
</evidence>
<protein>
    <recommendedName>
        <fullName evidence="5">Flavin-containing monooxygenase</fullName>
        <ecNumber evidence="5">1.-.-.-</ecNumber>
    </recommendedName>
</protein>
<proteinExistence type="inferred from homology"/>
<dbReference type="InterPro" id="IPR050775">
    <property type="entry name" value="FAD-binding_Monooxygenases"/>
</dbReference>
<dbReference type="AlphaFoldDB" id="A0A1Y1LIS3"/>
<dbReference type="GO" id="GO:0050661">
    <property type="term" value="F:NADP binding"/>
    <property type="evidence" value="ECO:0007669"/>
    <property type="project" value="InterPro"/>
</dbReference>
<accession>A0A1Y1LIS3</accession>
<dbReference type="EMBL" id="GEZM01056196">
    <property type="protein sequence ID" value="JAV72791.1"/>
    <property type="molecule type" value="Transcribed_RNA"/>
</dbReference>
<reference evidence="6" key="1">
    <citation type="journal article" date="2016" name="Sci. Rep.">
        <title>Molecular characterization of firefly nuptial gifts: a multi-omics approach sheds light on postcopulatory sexual selection.</title>
        <authorList>
            <person name="Al-Wathiqui N."/>
            <person name="Fallon T.R."/>
            <person name="South A."/>
            <person name="Weng J.K."/>
            <person name="Lewis S.M."/>
        </authorList>
    </citation>
    <scope>NUCLEOTIDE SEQUENCE</scope>
</reference>
<dbReference type="PANTHER" id="PTHR43098">
    <property type="entry name" value="L-ORNITHINE N(5)-MONOOXYGENASE-RELATED"/>
    <property type="match status" value="1"/>
</dbReference>
<organism evidence="6">
    <name type="scientific">Photinus pyralis</name>
    <name type="common">Common eastern firefly</name>
    <name type="synonym">Lampyris pyralis</name>
    <dbReference type="NCBI Taxonomy" id="7054"/>
    <lineage>
        <taxon>Eukaryota</taxon>
        <taxon>Metazoa</taxon>
        <taxon>Ecdysozoa</taxon>
        <taxon>Arthropoda</taxon>
        <taxon>Hexapoda</taxon>
        <taxon>Insecta</taxon>
        <taxon>Pterygota</taxon>
        <taxon>Neoptera</taxon>
        <taxon>Endopterygota</taxon>
        <taxon>Coleoptera</taxon>
        <taxon>Polyphaga</taxon>
        <taxon>Elateriformia</taxon>
        <taxon>Elateroidea</taxon>
        <taxon>Lampyridae</taxon>
        <taxon>Lampyrinae</taxon>
        <taxon>Photinus</taxon>
    </lineage>
</organism>
<dbReference type="GO" id="GO:0050660">
    <property type="term" value="F:flavin adenine dinucleotide binding"/>
    <property type="evidence" value="ECO:0007669"/>
    <property type="project" value="InterPro"/>
</dbReference>
<dbReference type="Gene3D" id="3.50.50.60">
    <property type="entry name" value="FAD/NAD(P)-binding domain"/>
    <property type="match status" value="2"/>
</dbReference>
<dbReference type="EC" id="1.-.-.-" evidence="5"/>
<evidence type="ECO:0000256" key="2">
    <source>
        <dbReference type="ARBA" id="ARBA00022827"/>
    </source>
</evidence>
<dbReference type="GO" id="GO:0004499">
    <property type="term" value="F:N,N-dimethylaniline monooxygenase activity"/>
    <property type="evidence" value="ECO:0007669"/>
    <property type="project" value="InterPro"/>
</dbReference>
<keyword evidence="1 5" id="KW-0285">Flavoprotein</keyword>
<evidence type="ECO:0000256" key="5">
    <source>
        <dbReference type="RuleBase" id="RU361177"/>
    </source>
</evidence>
<dbReference type="PROSITE" id="PS51257">
    <property type="entry name" value="PROKAR_LIPOPROTEIN"/>
    <property type="match status" value="1"/>
</dbReference>
<dbReference type="Pfam" id="PF00743">
    <property type="entry name" value="FMO-like"/>
    <property type="match status" value="1"/>
</dbReference>
<dbReference type="InterPro" id="IPR020946">
    <property type="entry name" value="Flavin_mOase-like"/>
</dbReference>
<sequence length="625" mass="70136">MGKADKVNGNAGALSGSCLYVLKGITHGHVASRALVNISRLVATQIVLDLRPHYTLTHLLDVQAMDRQVDALIVGAGFSGIYQLYRLREMGLSVKVIDMAGDVGGTWYWNRYPGAMSDTESFVYRYSWDREDLQTYPWSHRYLKQPEILAYLAHIVRKYDLRKDMQFNTELLSADWNEEAKVWKIGLSTGEIYAARYLVTALGLLSKANYPDIPGLGSFKGEMCHTAAWRPDIQLTGKRVGVIGCGSTGVQVITDIASRVGTLTCFQRHPQYSVPSGDKPVSQEYRKWVNENYDKIFHQVKNSIVGFGFVESTVPFHQHLPDQREKVFEDLWKQGNGFKFLLGGFSDLSTNKEANEAACQFIRKKISQIVTDAEKARKLTPHDWYARRPLCDGGYYEQFNRKNVDIVDLRETPIIAMTPEGIQTSDQVVHKLDLIIFATGFDAVEGNYNRIRITGRGGKTLKDHWEPQGPTAYLGVAVPEFPNLFMITGPQGPFTNLLPAIEAHVELVSRCIEQSEKNRRSGNPGVIEALPEAEKEWGRACNLAAEGNLFKETASWIFGSNVEGKKYALRFYFGGLAKFYQYANDITEDDFRGFKLTGNDRCNIATKDSPLGIRVTTTESSSIAE</sequence>
<dbReference type="PANTHER" id="PTHR43098:SF5">
    <property type="entry name" value="DUAL-FUNCTIONAL MONOOXYGENASE_METHYLTRANSFERASE PSOF"/>
    <property type="match status" value="1"/>
</dbReference>
<dbReference type="InterPro" id="IPR036188">
    <property type="entry name" value="FAD/NAD-bd_sf"/>
</dbReference>
<keyword evidence="2 5" id="KW-0274">FAD</keyword>
<keyword evidence="4 5" id="KW-0560">Oxidoreductase</keyword>
<comment type="similarity">
    <text evidence="5">Belongs to the FMO family.</text>
</comment>
<keyword evidence="3" id="KW-0521">NADP</keyword>
<evidence type="ECO:0000256" key="1">
    <source>
        <dbReference type="ARBA" id="ARBA00022630"/>
    </source>
</evidence>
<keyword evidence="5" id="KW-0503">Monooxygenase</keyword>
<evidence type="ECO:0000256" key="3">
    <source>
        <dbReference type="ARBA" id="ARBA00022857"/>
    </source>
</evidence>
<comment type="cofactor">
    <cofactor evidence="5">
        <name>FAD</name>
        <dbReference type="ChEBI" id="CHEBI:57692"/>
    </cofactor>
</comment>
<evidence type="ECO:0000313" key="6">
    <source>
        <dbReference type="EMBL" id="JAV72791.1"/>
    </source>
</evidence>
<name>A0A1Y1LIS3_PHOPY</name>